<dbReference type="Proteomes" id="UP000016930">
    <property type="component" value="Unassembled WGS sequence"/>
</dbReference>
<keyword evidence="4" id="KW-1185">Reference proteome</keyword>
<evidence type="ECO:0000256" key="1">
    <source>
        <dbReference type="ARBA" id="ARBA00010216"/>
    </source>
</evidence>
<proteinExistence type="inferred from homology"/>
<dbReference type="GO" id="GO:0072659">
    <property type="term" value="P:protein localization to plasma membrane"/>
    <property type="evidence" value="ECO:0007669"/>
    <property type="project" value="InterPro"/>
</dbReference>
<comment type="similarity">
    <text evidence="1">Belongs to the EFR3 family.</text>
</comment>
<dbReference type="EMBL" id="KB445792">
    <property type="protein sequence ID" value="EMD40820.1"/>
    <property type="molecule type" value="Genomic_DNA"/>
</dbReference>
<organism evidence="3 4">
    <name type="scientific">Ceriporiopsis subvermispora (strain B)</name>
    <name type="common">White-rot fungus</name>
    <name type="synonym">Gelatoporia subvermispora</name>
    <dbReference type="NCBI Taxonomy" id="914234"/>
    <lineage>
        <taxon>Eukaryota</taxon>
        <taxon>Fungi</taxon>
        <taxon>Dikarya</taxon>
        <taxon>Basidiomycota</taxon>
        <taxon>Agaricomycotina</taxon>
        <taxon>Agaricomycetes</taxon>
        <taxon>Polyporales</taxon>
        <taxon>Gelatoporiaceae</taxon>
        <taxon>Gelatoporia</taxon>
    </lineage>
</organism>
<name>M2R8S6_CERS8</name>
<evidence type="ECO:0008006" key="5">
    <source>
        <dbReference type="Google" id="ProtNLM"/>
    </source>
</evidence>
<dbReference type="Pfam" id="PF21072">
    <property type="entry name" value="EFR3"/>
    <property type="match status" value="1"/>
</dbReference>
<dbReference type="PANTHER" id="PTHR47766">
    <property type="entry name" value="PROTEIN EFR3"/>
    <property type="match status" value="1"/>
</dbReference>
<accession>M2R8S6</accession>
<evidence type="ECO:0000313" key="4">
    <source>
        <dbReference type="Proteomes" id="UP000016930"/>
    </source>
</evidence>
<dbReference type="InterPro" id="IPR049150">
    <property type="entry name" value="EFR3_HEAT-like_rpt"/>
</dbReference>
<feature type="region of interest" description="Disordered" evidence="2">
    <location>
        <begin position="605"/>
        <end position="650"/>
    </location>
</feature>
<dbReference type="HOGENOM" id="CLU_007481_0_0_1"/>
<feature type="region of interest" description="Disordered" evidence="2">
    <location>
        <begin position="471"/>
        <end position="498"/>
    </location>
</feature>
<feature type="compositionally biased region" description="Polar residues" evidence="2">
    <location>
        <begin position="896"/>
        <end position="915"/>
    </location>
</feature>
<feature type="compositionally biased region" description="Basic and acidic residues" evidence="2">
    <location>
        <begin position="625"/>
        <end position="643"/>
    </location>
</feature>
<feature type="compositionally biased region" description="Polar residues" evidence="2">
    <location>
        <begin position="958"/>
        <end position="974"/>
    </location>
</feature>
<reference evidence="3 4" key="1">
    <citation type="journal article" date="2012" name="Proc. Natl. Acad. Sci. U.S.A.">
        <title>Comparative genomics of Ceriporiopsis subvermispora and Phanerochaete chrysosporium provide insight into selective ligninolysis.</title>
        <authorList>
            <person name="Fernandez-Fueyo E."/>
            <person name="Ruiz-Duenas F.J."/>
            <person name="Ferreira P."/>
            <person name="Floudas D."/>
            <person name="Hibbett D.S."/>
            <person name="Canessa P."/>
            <person name="Larrondo L.F."/>
            <person name="James T.Y."/>
            <person name="Seelenfreund D."/>
            <person name="Lobos S."/>
            <person name="Polanco R."/>
            <person name="Tello M."/>
            <person name="Honda Y."/>
            <person name="Watanabe T."/>
            <person name="Watanabe T."/>
            <person name="Ryu J.S."/>
            <person name="Kubicek C.P."/>
            <person name="Schmoll M."/>
            <person name="Gaskell J."/>
            <person name="Hammel K.E."/>
            <person name="St John F.J."/>
            <person name="Vanden Wymelenberg A."/>
            <person name="Sabat G."/>
            <person name="Splinter BonDurant S."/>
            <person name="Syed K."/>
            <person name="Yadav J.S."/>
            <person name="Doddapaneni H."/>
            <person name="Subramanian V."/>
            <person name="Lavin J.L."/>
            <person name="Oguiza J.A."/>
            <person name="Perez G."/>
            <person name="Pisabarro A.G."/>
            <person name="Ramirez L."/>
            <person name="Santoyo F."/>
            <person name="Master E."/>
            <person name="Coutinho P.M."/>
            <person name="Henrissat B."/>
            <person name="Lombard V."/>
            <person name="Magnuson J.K."/>
            <person name="Kuees U."/>
            <person name="Hori C."/>
            <person name="Igarashi K."/>
            <person name="Samejima M."/>
            <person name="Held B.W."/>
            <person name="Barry K.W."/>
            <person name="LaButti K.M."/>
            <person name="Lapidus A."/>
            <person name="Lindquist E.A."/>
            <person name="Lucas S.M."/>
            <person name="Riley R."/>
            <person name="Salamov A.A."/>
            <person name="Hoffmeister D."/>
            <person name="Schwenk D."/>
            <person name="Hadar Y."/>
            <person name="Yarden O."/>
            <person name="de Vries R.P."/>
            <person name="Wiebenga A."/>
            <person name="Stenlid J."/>
            <person name="Eastwood D."/>
            <person name="Grigoriev I.V."/>
            <person name="Berka R.M."/>
            <person name="Blanchette R.A."/>
            <person name="Kersten P."/>
            <person name="Martinez A.T."/>
            <person name="Vicuna R."/>
            <person name="Cullen D."/>
        </authorList>
    </citation>
    <scope>NUCLEOTIDE SEQUENCE [LARGE SCALE GENOMIC DNA]</scope>
    <source>
        <strain evidence="3 4">B</strain>
    </source>
</reference>
<feature type="region of interest" description="Disordered" evidence="2">
    <location>
        <begin position="928"/>
        <end position="986"/>
    </location>
</feature>
<evidence type="ECO:0000313" key="3">
    <source>
        <dbReference type="EMBL" id="EMD40820.1"/>
    </source>
</evidence>
<feature type="region of interest" description="Disordered" evidence="2">
    <location>
        <begin position="894"/>
        <end position="915"/>
    </location>
</feature>
<dbReference type="PANTHER" id="PTHR47766:SF1">
    <property type="entry name" value="PROTEIN EFR3"/>
    <property type="match status" value="1"/>
</dbReference>
<sequence length="986" mass="107050">MHLPFTPNHILLISACYPPSAALQTAGPEYRPNSQELSRLTYYATNRPGKAHKVGSELEKRVRVDSRKAQAGNIRARASLLITLYIFKTLATECRRDIALLSPSLIVSVNVTLSALQGDLEVAARAVSVFTAWTAYTDGHLIGADRDVTQNYMACLEGFARMGSIKLPDHEVQNRTRLVGIAALMAAVNSEALFHPSTHFKPQVSVIMHALLTTVLEVEVTTLEHEAVVMKEHPSSPYLDEFRTRPTIERRAASIHLHIDGDTGPSPSDVANASLRALSSLLGHSNGTQAASVMVAAFETFDDTGGWEKADHCRWFAAKAAEWTQYQYRFAIPSRLVESLAEGQDTPQPTFRHNTLAMMITTVFTSPTPLVNLSTSDIISNLIGLILRRVTINPDDPLLPALVACIASLGTHVYYADQIQDLAAELISRLVLVETNGIPGDGKTNRERGRVQAVRCLLAGLLGLIHAADTHETPKDGTQDNEATHAGTSATLPSVDPISRDVHLRPSRRTRVSPETWQDTLTLLCDTEYPIRADYSVALVSYLQNEIPKLGHYVGDDGVKRRPLEEGPSRQTDTMQAMVYGDSTTKLLNALHAYLYALATSSTLGLHSGSPGPTPERSFTSNVSGEKDGLASRDSPQSRDRRSATLTSRSRKTSVIMHVLQQAPSQLTLPVSVSATLSDYGNLLGVIQAVQEHIPVRGLLTGVPMLLALERAVESEGASSQHIFQAIKEVVLRAWITIGRVWQCPEVVEAAEKALSANPSTSQLPEIPRWQPGALDEPKEPIPVPPGSTDAVQLPDFNGADFVRLLATTSNVQETTGLDESSLLRRMLASWTAESAYREAVEGKSAYDTLRGDGLSPLIKVAPTLMNIDNMSLQSLARSTRGVGVTDLREALEGRSSVSNPNLANKAPSISTLDHPSTLAHGEQFHKLAPTRSRPQRSKLAGPGEVRDVLNKFGIGKQTGNSLLKSPFPTQKPQQRAAPVTPPYTA</sequence>
<gene>
    <name evidence="3" type="ORF">CERSUDRAFT_111402</name>
</gene>
<evidence type="ECO:0000256" key="2">
    <source>
        <dbReference type="SAM" id="MobiDB-lite"/>
    </source>
</evidence>
<dbReference type="STRING" id="914234.M2R8S6"/>
<dbReference type="AlphaFoldDB" id="M2R8S6"/>
<dbReference type="OrthoDB" id="274691at2759"/>
<protein>
    <recommendedName>
        <fullName evidence="5">Protein EFR3</fullName>
    </recommendedName>
</protein>
<dbReference type="InterPro" id="IPR039786">
    <property type="entry name" value="EFR3"/>
</dbReference>